<dbReference type="InterPro" id="IPR014811">
    <property type="entry name" value="ArgoL1"/>
</dbReference>
<keyword evidence="3" id="KW-1185">Reference proteome</keyword>
<sequence length="84" mass="9508">MIGTSPQNNSFKMLEVLFQHNMTVRYERIGRDRMFSAEKVFGDSFDIGGGKEALIGFFGSLRPVGWKENTMLLNVDGKYSVKVI</sequence>
<dbReference type="OrthoDB" id="6356874at2759"/>
<dbReference type="EMBL" id="VSRR010011874">
    <property type="protein sequence ID" value="MPC53786.1"/>
    <property type="molecule type" value="Genomic_DNA"/>
</dbReference>
<proteinExistence type="predicted"/>
<evidence type="ECO:0000313" key="3">
    <source>
        <dbReference type="Proteomes" id="UP000324222"/>
    </source>
</evidence>
<dbReference type="Proteomes" id="UP000324222">
    <property type="component" value="Unassembled WGS sequence"/>
</dbReference>
<accession>A0A5B7G8J8</accession>
<evidence type="ECO:0000313" key="2">
    <source>
        <dbReference type="EMBL" id="MPC53786.1"/>
    </source>
</evidence>
<reference evidence="2 3" key="1">
    <citation type="submission" date="2019-05" db="EMBL/GenBank/DDBJ databases">
        <title>Another draft genome of Portunus trituberculatus and its Hox gene families provides insights of decapod evolution.</title>
        <authorList>
            <person name="Jeong J.-H."/>
            <person name="Song I."/>
            <person name="Kim S."/>
            <person name="Choi T."/>
            <person name="Kim D."/>
            <person name="Ryu S."/>
            <person name="Kim W."/>
        </authorList>
    </citation>
    <scope>NUCLEOTIDE SEQUENCE [LARGE SCALE GENOMIC DNA]</scope>
    <source>
        <tissue evidence="2">Muscle</tissue>
    </source>
</reference>
<gene>
    <name evidence="2" type="primary">AGO2_1</name>
    <name evidence="2" type="ORF">E2C01_047686</name>
</gene>
<comment type="caution">
    <text evidence="2">The sequence shown here is derived from an EMBL/GenBank/DDBJ whole genome shotgun (WGS) entry which is preliminary data.</text>
</comment>
<feature type="domain" description="Argonaute linker 1" evidence="1">
    <location>
        <begin position="33"/>
        <end position="77"/>
    </location>
</feature>
<organism evidence="2 3">
    <name type="scientific">Portunus trituberculatus</name>
    <name type="common">Swimming crab</name>
    <name type="synonym">Neptunus trituberculatus</name>
    <dbReference type="NCBI Taxonomy" id="210409"/>
    <lineage>
        <taxon>Eukaryota</taxon>
        <taxon>Metazoa</taxon>
        <taxon>Ecdysozoa</taxon>
        <taxon>Arthropoda</taxon>
        <taxon>Crustacea</taxon>
        <taxon>Multicrustacea</taxon>
        <taxon>Malacostraca</taxon>
        <taxon>Eumalacostraca</taxon>
        <taxon>Eucarida</taxon>
        <taxon>Decapoda</taxon>
        <taxon>Pleocyemata</taxon>
        <taxon>Brachyura</taxon>
        <taxon>Eubrachyura</taxon>
        <taxon>Portunoidea</taxon>
        <taxon>Portunidae</taxon>
        <taxon>Portuninae</taxon>
        <taxon>Portunus</taxon>
    </lineage>
</organism>
<name>A0A5B7G8J8_PORTR</name>
<evidence type="ECO:0000259" key="1">
    <source>
        <dbReference type="Pfam" id="PF08699"/>
    </source>
</evidence>
<protein>
    <submittedName>
        <fullName evidence="2">Protein argonaute-2</fullName>
    </submittedName>
</protein>
<dbReference type="Pfam" id="PF08699">
    <property type="entry name" value="ArgoL1"/>
    <property type="match status" value="1"/>
</dbReference>
<dbReference type="AlphaFoldDB" id="A0A5B7G8J8"/>